<protein>
    <recommendedName>
        <fullName evidence="8">MARVEL domain-containing protein</fullName>
    </recommendedName>
</protein>
<evidence type="ECO:0000256" key="3">
    <source>
        <dbReference type="ARBA" id="ARBA00022989"/>
    </source>
</evidence>
<feature type="transmembrane region" description="Helical" evidence="7">
    <location>
        <begin position="99"/>
        <end position="120"/>
    </location>
</feature>
<evidence type="ECO:0000259" key="8">
    <source>
        <dbReference type="PROSITE" id="PS51225"/>
    </source>
</evidence>
<feature type="transmembrane region" description="Helical" evidence="7">
    <location>
        <begin position="165"/>
        <end position="189"/>
    </location>
</feature>
<evidence type="ECO:0000256" key="6">
    <source>
        <dbReference type="SAM" id="MobiDB-lite"/>
    </source>
</evidence>
<keyword evidence="3 7" id="KW-1133">Transmembrane helix</keyword>
<evidence type="ECO:0000256" key="1">
    <source>
        <dbReference type="ARBA" id="ARBA00004141"/>
    </source>
</evidence>
<feature type="transmembrane region" description="Helical" evidence="7">
    <location>
        <begin position="132"/>
        <end position="153"/>
    </location>
</feature>
<name>A0A8W8KEC2_MAGGI</name>
<accession>A0A8W8KEC2</accession>
<evidence type="ECO:0000256" key="5">
    <source>
        <dbReference type="PROSITE-ProRule" id="PRU00581"/>
    </source>
</evidence>
<keyword evidence="10" id="KW-1185">Reference proteome</keyword>
<keyword evidence="4 5" id="KW-0472">Membrane</keyword>
<feature type="domain" description="MARVEL" evidence="8">
    <location>
        <begin position="60"/>
        <end position="193"/>
    </location>
</feature>
<dbReference type="PROSITE" id="PS51225">
    <property type="entry name" value="MARVEL"/>
    <property type="match status" value="1"/>
</dbReference>
<evidence type="ECO:0000313" key="10">
    <source>
        <dbReference type="Proteomes" id="UP000005408"/>
    </source>
</evidence>
<comment type="subcellular location">
    <subcellularLocation>
        <location evidence="1">Membrane</location>
        <topology evidence="1">Multi-pass membrane protein</topology>
    </subcellularLocation>
</comment>
<proteinExistence type="predicted"/>
<keyword evidence="2 5" id="KW-0812">Transmembrane</keyword>
<evidence type="ECO:0000256" key="2">
    <source>
        <dbReference type="ARBA" id="ARBA00022692"/>
    </source>
</evidence>
<dbReference type="InterPro" id="IPR008253">
    <property type="entry name" value="Marvel"/>
</dbReference>
<dbReference type="PANTHER" id="PTHR22776:SF49">
    <property type="entry name" value="MARVEL DOMAIN-CONTAINING PROTEIN"/>
    <property type="match status" value="1"/>
</dbReference>
<dbReference type="GO" id="GO:0016020">
    <property type="term" value="C:membrane"/>
    <property type="evidence" value="ECO:0007669"/>
    <property type="project" value="UniProtKB-SubCell"/>
</dbReference>
<evidence type="ECO:0000256" key="4">
    <source>
        <dbReference type="ARBA" id="ARBA00023136"/>
    </source>
</evidence>
<reference evidence="9" key="1">
    <citation type="submission" date="2022-08" db="UniProtKB">
        <authorList>
            <consortium name="EnsemblMetazoa"/>
        </authorList>
    </citation>
    <scope>IDENTIFICATION</scope>
    <source>
        <strain evidence="9">05x7-T-G4-1.051#20</strain>
    </source>
</reference>
<dbReference type="AlphaFoldDB" id="A0A8W8KEC2"/>
<feature type="region of interest" description="Disordered" evidence="6">
    <location>
        <begin position="211"/>
        <end position="232"/>
    </location>
</feature>
<feature type="transmembrane region" description="Helical" evidence="7">
    <location>
        <begin position="64"/>
        <end position="87"/>
    </location>
</feature>
<sequence>MLYISQQQKTTLGRVYPVRRQLNIHQYYQMASTEESSQSAESQRQSIPIGSTSISINLTFVKSILGIFEGTIIILSLICLICAGAGANVVCDYAYGSNYGFYEFVAGSVFLTYFIDYLIFTISIEERWCMKFVPWLVWHFFSGVIFTFLYLIASIVMASHTCGRGGYAAAAVFGFITTIVSGVETYFLLLSLRQDHAPTDNKVLNMLGVPQGNSASPQSPEYDPESVPESKY</sequence>
<dbReference type="EnsemblMetazoa" id="G23236.3">
    <property type="protein sequence ID" value="G23236.3:cds"/>
    <property type="gene ID" value="G23236"/>
</dbReference>
<dbReference type="Pfam" id="PF01284">
    <property type="entry name" value="MARVEL"/>
    <property type="match status" value="1"/>
</dbReference>
<dbReference type="PANTHER" id="PTHR22776">
    <property type="entry name" value="MARVEL-CONTAINING POTENTIAL LIPID RAFT-ASSOCIATED PROTEIN"/>
    <property type="match status" value="1"/>
</dbReference>
<dbReference type="InterPro" id="IPR050578">
    <property type="entry name" value="MARVEL-CKLF_proteins"/>
</dbReference>
<evidence type="ECO:0000313" key="9">
    <source>
        <dbReference type="EnsemblMetazoa" id="G23236.3:cds"/>
    </source>
</evidence>
<evidence type="ECO:0000256" key="7">
    <source>
        <dbReference type="SAM" id="Phobius"/>
    </source>
</evidence>
<dbReference type="Proteomes" id="UP000005408">
    <property type="component" value="Unassembled WGS sequence"/>
</dbReference>
<organism evidence="9 10">
    <name type="scientific">Magallana gigas</name>
    <name type="common">Pacific oyster</name>
    <name type="synonym">Crassostrea gigas</name>
    <dbReference type="NCBI Taxonomy" id="29159"/>
    <lineage>
        <taxon>Eukaryota</taxon>
        <taxon>Metazoa</taxon>
        <taxon>Spiralia</taxon>
        <taxon>Lophotrochozoa</taxon>
        <taxon>Mollusca</taxon>
        <taxon>Bivalvia</taxon>
        <taxon>Autobranchia</taxon>
        <taxon>Pteriomorphia</taxon>
        <taxon>Ostreida</taxon>
        <taxon>Ostreoidea</taxon>
        <taxon>Ostreidae</taxon>
        <taxon>Magallana</taxon>
    </lineage>
</organism>